<dbReference type="AlphaFoldDB" id="T1AG96"/>
<reference evidence="1" key="2">
    <citation type="journal article" date="2014" name="ISME J.">
        <title>Microbial stratification in low pH oxic and suboxic macroscopic growths along an acid mine drainage.</title>
        <authorList>
            <person name="Mendez-Garcia C."/>
            <person name="Mesa V."/>
            <person name="Sprenger R.R."/>
            <person name="Richter M."/>
            <person name="Diez M.S."/>
            <person name="Solano J."/>
            <person name="Bargiela R."/>
            <person name="Golyshina O.V."/>
            <person name="Manteca A."/>
            <person name="Ramos J.L."/>
            <person name="Gallego J.R."/>
            <person name="Llorente I."/>
            <person name="Martins Dos Santos V.A."/>
            <person name="Jensen O.N."/>
            <person name="Pelaez A.I."/>
            <person name="Sanchez J."/>
            <person name="Ferrer M."/>
        </authorList>
    </citation>
    <scope>NUCLEOTIDE SEQUENCE</scope>
</reference>
<comment type="caution">
    <text evidence="1">The sequence shown here is derived from an EMBL/GenBank/DDBJ whole genome shotgun (WGS) entry which is preliminary data.</text>
</comment>
<organism evidence="1">
    <name type="scientific">mine drainage metagenome</name>
    <dbReference type="NCBI Taxonomy" id="410659"/>
    <lineage>
        <taxon>unclassified sequences</taxon>
        <taxon>metagenomes</taxon>
        <taxon>ecological metagenomes</taxon>
    </lineage>
</organism>
<proteinExistence type="predicted"/>
<reference evidence="1" key="1">
    <citation type="submission" date="2013-08" db="EMBL/GenBank/DDBJ databases">
        <authorList>
            <person name="Mendez C."/>
            <person name="Richter M."/>
            <person name="Ferrer M."/>
            <person name="Sanchez J."/>
        </authorList>
    </citation>
    <scope>NUCLEOTIDE SEQUENCE</scope>
</reference>
<name>T1AG96_9ZZZZ</name>
<sequence>MAYPLHHLHPFRFALQLPESAKYPALEVDMRVGFSMHTFTRKEIGAGDSAWRYSDDRETRIFDLDRYALSKHLPEVVRTIERRKCYHAKDQNFLMLGQPDGLPAGHEYHVFFDLRRWRAREAPGGPPVIQLIVQSAYASLHDQAPRGLRRQPVGFHVLINGAVTGNRPQPRRY</sequence>
<gene>
    <name evidence="1" type="ORF">B1A_11869</name>
</gene>
<protein>
    <submittedName>
        <fullName evidence="1">Uncharacterized protein</fullName>
    </submittedName>
</protein>
<accession>T1AG96</accession>
<dbReference type="EMBL" id="AUZX01008539">
    <property type="protein sequence ID" value="EQD55648.1"/>
    <property type="molecule type" value="Genomic_DNA"/>
</dbReference>
<evidence type="ECO:0000313" key="1">
    <source>
        <dbReference type="EMBL" id="EQD55648.1"/>
    </source>
</evidence>